<dbReference type="AlphaFoldDB" id="A0A382G6W9"/>
<organism evidence="1">
    <name type="scientific">marine metagenome</name>
    <dbReference type="NCBI Taxonomy" id="408172"/>
    <lineage>
        <taxon>unclassified sequences</taxon>
        <taxon>metagenomes</taxon>
        <taxon>ecological metagenomes</taxon>
    </lineage>
</organism>
<gene>
    <name evidence="1" type="ORF">METZ01_LOCUS223389</name>
</gene>
<reference evidence="1" key="1">
    <citation type="submission" date="2018-05" db="EMBL/GenBank/DDBJ databases">
        <authorList>
            <person name="Lanie J.A."/>
            <person name="Ng W.-L."/>
            <person name="Kazmierczak K.M."/>
            <person name="Andrzejewski T.M."/>
            <person name="Davidsen T.M."/>
            <person name="Wayne K.J."/>
            <person name="Tettelin H."/>
            <person name="Glass J.I."/>
            <person name="Rusch D."/>
            <person name="Podicherti R."/>
            <person name="Tsui H.-C.T."/>
            <person name="Winkler M.E."/>
        </authorList>
    </citation>
    <scope>NUCLEOTIDE SEQUENCE</scope>
</reference>
<evidence type="ECO:0000313" key="1">
    <source>
        <dbReference type="EMBL" id="SVB70535.1"/>
    </source>
</evidence>
<protein>
    <submittedName>
        <fullName evidence="1">Uncharacterized protein</fullName>
    </submittedName>
</protein>
<accession>A0A382G6W9</accession>
<proteinExistence type="predicted"/>
<feature type="non-terminal residue" evidence="1">
    <location>
        <position position="42"/>
    </location>
</feature>
<name>A0A382G6W9_9ZZZZ</name>
<dbReference type="EMBL" id="UINC01053698">
    <property type="protein sequence ID" value="SVB70535.1"/>
    <property type="molecule type" value="Genomic_DNA"/>
</dbReference>
<sequence length="42" mass="4750">MFFLAIFLNVIANALALPVQPFFVIGVHFPLVPRFLIDLFTS</sequence>